<proteinExistence type="predicted"/>
<accession>A0A4R6S7Y4</accession>
<name>A0A4R6S7Y4_LABRH</name>
<dbReference type="InterPro" id="IPR050109">
    <property type="entry name" value="HTH-type_TetR-like_transc_reg"/>
</dbReference>
<dbReference type="PANTHER" id="PTHR30055:SF234">
    <property type="entry name" value="HTH-TYPE TRANSCRIPTIONAL REGULATOR BETI"/>
    <property type="match status" value="1"/>
</dbReference>
<dbReference type="InterPro" id="IPR001647">
    <property type="entry name" value="HTH_TetR"/>
</dbReference>
<dbReference type="AlphaFoldDB" id="A0A4R6S7Y4"/>
<dbReference type="GO" id="GO:0003700">
    <property type="term" value="F:DNA-binding transcription factor activity"/>
    <property type="evidence" value="ECO:0007669"/>
    <property type="project" value="TreeGrafter"/>
</dbReference>
<dbReference type="SUPFAM" id="SSF48498">
    <property type="entry name" value="Tetracyclin repressor-like, C-terminal domain"/>
    <property type="match status" value="1"/>
</dbReference>
<dbReference type="EMBL" id="SNXZ01000005">
    <property type="protein sequence ID" value="TDP94935.1"/>
    <property type="molecule type" value="Genomic_DNA"/>
</dbReference>
<dbReference type="SUPFAM" id="SSF46689">
    <property type="entry name" value="Homeodomain-like"/>
    <property type="match status" value="1"/>
</dbReference>
<dbReference type="Gene3D" id="1.10.357.10">
    <property type="entry name" value="Tetracycline Repressor, domain 2"/>
    <property type="match status" value="1"/>
</dbReference>
<dbReference type="PRINTS" id="PR00455">
    <property type="entry name" value="HTHTETR"/>
</dbReference>
<evidence type="ECO:0000256" key="2">
    <source>
        <dbReference type="ARBA" id="ARBA00023125"/>
    </source>
</evidence>
<reference evidence="6 7" key="1">
    <citation type="submission" date="2019-03" db="EMBL/GenBank/DDBJ databases">
        <title>Genomic Encyclopedia of Type Strains, Phase IV (KMG-IV): sequencing the most valuable type-strain genomes for metagenomic binning, comparative biology and taxonomic classification.</title>
        <authorList>
            <person name="Goeker M."/>
        </authorList>
    </citation>
    <scope>NUCLEOTIDE SEQUENCE [LARGE SCALE GENOMIC DNA]</scope>
    <source>
        <strain evidence="6 7">DSM 45361</strain>
    </source>
</reference>
<feature type="domain" description="HTH tetR-type" evidence="5">
    <location>
        <begin position="3"/>
        <end position="63"/>
    </location>
</feature>
<keyword evidence="1" id="KW-0805">Transcription regulation</keyword>
<dbReference type="InterPro" id="IPR036271">
    <property type="entry name" value="Tet_transcr_reg_TetR-rel_C_sf"/>
</dbReference>
<organism evidence="6 7">
    <name type="scientific">Labedaea rhizosphaerae</name>
    <dbReference type="NCBI Taxonomy" id="598644"/>
    <lineage>
        <taxon>Bacteria</taxon>
        <taxon>Bacillati</taxon>
        <taxon>Actinomycetota</taxon>
        <taxon>Actinomycetes</taxon>
        <taxon>Pseudonocardiales</taxon>
        <taxon>Pseudonocardiaceae</taxon>
        <taxon>Labedaea</taxon>
    </lineage>
</organism>
<evidence type="ECO:0000256" key="1">
    <source>
        <dbReference type="ARBA" id="ARBA00023015"/>
    </source>
</evidence>
<dbReference type="OrthoDB" id="6077212at2"/>
<dbReference type="InterPro" id="IPR009057">
    <property type="entry name" value="Homeodomain-like_sf"/>
</dbReference>
<protein>
    <submittedName>
        <fullName evidence="6">TetR family transcriptional regulator</fullName>
    </submittedName>
</protein>
<dbReference type="Pfam" id="PF00440">
    <property type="entry name" value="TetR_N"/>
    <property type="match status" value="1"/>
</dbReference>
<dbReference type="PROSITE" id="PS50977">
    <property type="entry name" value="HTH_TETR_2"/>
    <property type="match status" value="1"/>
</dbReference>
<feature type="DNA-binding region" description="H-T-H motif" evidence="4">
    <location>
        <begin position="26"/>
        <end position="45"/>
    </location>
</feature>
<dbReference type="Proteomes" id="UP000295444">
    <property type="component" value="Unassembled WGS sequence"/>
</dbReference>
<dbReference type="PANTHER" id="PTHR30055">
    <property type="entry name" value="HTH-TYPE TRANSCRIPTIONAL REGULATOR RUTR"/>
    <property type="match status" value="1"/>
</dbReference>
<keyword evidence="7" id="KW-1185">Reference proteome</keyword>
<comment type="caution">
    <text evidence="6">The sequence shown here is derived from an EMBL/GenBank/DDBJ whole genome shotgun (WGS) entry which is preliminary data.</text>
</comment>
<evidence type="ECO:0000313" key="6">
    <source>
        <dbReference type="EMBL" id="TDP94935.1"/>
    </source>
</evidence>
<gene>
    <name evidence="6" type="ORF">EV186_105167</name>
</gene>
<evidence type="ECO:0000256" key="3">
    <source>
        <dbReference type="ARBA" id="ARBA00023163"/>
    </source>
</evidence>
<evidence type="ECO:0000313" key="7">
    <source>
        <dbReference type="Proteomes" id="UP000295444"/>
    </source>
</evidence>
<dbReference type="GO" id="GO:0000976">
    <property type="term" value="F:transcription cis-regulatory region binding"/>
    <property type="evidence" value="ECO:0007669"/>
    <property type="project" value="TreeGrafter"/>
</dbReference>
<keyword evidence="3" id="KW-0804">Transcription</keyword>
<keyword evidence="2 4" id="KW-0238">DNA-binding</keyword>
<sequence length="196" mass="21050">MPDEPIDRILDAAYASFTRHGIRRTTMDDIAAAAGMSRPAVYQYVKNKDDVFLRLANRLFGAALVQATAAAMSEGPLATRLQQVLGAKLELTLRLVRESPHAAELLDESARLSGGAVEEFTGQVRELLADTITSAADRGEITLADAKPTEVAEIIMALTHGLELDLADADGMRRRLALGLELLVGGLSRRRTTGAP</sequence>
<dbReference type="RefSeq" id="WP_133852342.1">
    <property type="nucleotide sequence ID" value="NZ_SNXZ01000005.1"/>
</dbReference>
<evidence type="ECO:0000259" key="5">
    <source>
        <dbReference type="PROSITE" id="PS50977"/>
    </source>
</evidence>
<evidence type="ECO:0000256" key="4">
    <source>
        <dbReference type="PROSITE-ProRule" id="PRU00335"/>
    </source>
</evidence>